<dbReference type="GO" id="GO:0000976">
    <property type="term" value="F:transcription cis-regulatory region binding"/>
    <property type="evidence" value="ECO:0007669"/>
    <property type="project" value="TreeGrafter"/>
</dbReference>
<dbReference type="PANTHER" id="PTHR48111:SF47">
    <property type="entry name" value="TRANSCRIPTIONAL REGULATORY PROTEIN RSTA"/>
    <property type="match status" value="1"/>
</dbReference>
<dbReference type="PROSITE" id="PS51755">
    <property type="entry name" value="OMPR_PHOB"/>
    <property type="match status" value="1"/>
</dbReference>
<dbReference type="Gene3D" id="3.40.50.2300">
    <property type="match status" value="1"/>
</dbReference>
<dbReference type="Pfam" id="PF00072">
    <property type="entry name" value="Response_reg"/>
    <property type="match status" value="1"/>
</dbReference>
<accession>A0A1L3GSW4</accession>
<dbReference type="PROSITE" id="PS50110">
    <property type="entry name" value="RESPONSE_REGULATORY"/>
    <property type="match status" value="1"/>
</dbReference>
<dbReference type="GO" id="GO:0006355">
    <property type="term" value="P:regulation of DNA-templated transcription"/>
    <property type="evidence" value="ECO:0007669"/>
    <property type="project" value="InterPro"/>
</dbReference>
<dbReference type="GO" id="GO:0005829">
    <property type="term" value="C:cytosol"/>
    <property type="evidence" value="ECO:0007669"/>
    <property type="project" value="TreeGrafter"/>
</dbReference>
<name>A0A1L3GSW4_9BACT</name>
<evidence type="ECO:0000259" key="10">
    <source>
        <dbReference type="PROSITE" id="PS50110"/>
    </source>
</evidence>
<dbReference type="Gene3D" id="1.10.10.10">
    <property type="entry name" value="Winged helix-like DNA-binding domain superfamily/Winged helix DNA-binding domain"/>
    <property type="match status" value="1"/>
</dbReference>
<keyword evidence="5" id="KW-0805">Transcription regulation</keyword>
<dbReference type="KEGG" id="pef:A7E78_06530"/>
<dbReference type="FunFam" id="1.10.10.10:FF:000099">
    <property type="entry name" value="Two-component system response regulator TorR"/>
    <property type="match status" value="1"/>
</dbReference>
<dbReference type="CDD" id="cd00383">
    <property type="entry name" value="trans_reg_C"/>
    <property type="match status" value="1"/>
</dbReference>
<dbReference type="GO" id="GO:0000156">
    <property type="term" value="F:phosphorelay response regulator activity"/>
    <property type="evidence" value="ECO:0007669"/>
    <property type="project" value="TreeGrafter"/>
</dbReference>
<dbReference type="InterPro" id="IPR011006">
    <property type="entry name" value="CheY-like_superfamily"/>
</dbReference>
<dbReference type="EMBL" id="CP015519">
    <property type="protein sequence ID" value="APG29046.1"/>
    <property type="molecule type" value="Genomic_DNA"/>
</dbReference>
<evidence type="ECO:0000313" key="13">
    <source>
        <dbReference type="Proteomes" id="UP000182517"/>
    </source>
</evidence>
<evidence type="ECO:0000256" key="9">
    <source>
        <dbReference type="PROSITE-ProRule" id="PRU01091"/>
    </source>
</evidence>
<feature type="domain" description="OmpR/PhoB-type" evidence="11">
    <location>
        <begin position="130"/>
        <end position="229"/>
    </location>
</feature>
<reference evidence="12 13" key="1">
    <citation type="journal article" date="2017" name="Genome Announc.">
        <title>Complete Genome Sequences of Two Acetylene-Fermenting Pelobacter acetylenicus Strains.</title>
        <authorList>
            <person name="Sutton J.M."/>
            <person name="Baesman S.M."/>
            <person name="Fierst J.L."/>
            <person name="Poret-Peterson A.T."/>
            <person name="Oremland R.S."/>
            <person name="Dunlap D.S."/>
            <person name="Akob D.M."/>
        </authorList>
    </citation>
    <scope>NUCLEOTIDE SEQUENCE [LARGE SCALE GENOMIC DNA]</scope>
    <source>
        <strain evidence="12 13">SFB93</strain>
    </source>
</reference>
<keyword evidence="13" id="KW-1185">Reference proteome</keyword>
<dbReference type="SMART" id="SM00448">
    <property type="entry name" value="REC"/>
    <property type="match status" value="1"/>
</dbReference>
<dbReference type="SUPFAM" id="SSF46894">
    <property type="entry name" value="C-terminal effector domain of the bipartite response regulators"/>
    <property type="match status" value="1"/>
</dbReference>
<dbReference type="SUPFAM" id="SSF52172">
    <property type="entry name" value="CheY-like"/>
    <property type="match status" value="1"/>
</dbReference>
<dbReference type="InterPro" id="IPR001867">
    <property type="entry name" value="OmpR/PhoB-type_DNA-bd"/>
</dbReference>
<feature type="domain" description="Response regulatory" evidence="10">
    <location>
        <begin position="6"/>
        <end position="119"/>
    </location>
</feature>
<evidence type="ECO:0000259" key="11">
    <source>
        <dbReference type="PROSITE" id="PS51755"/>
    </source>
</evidence>
<evidence type="ECO:0000313" key="12">
    <source>
        <dbReference type="EMBL" id="APG29046.1"/>
    </source>
</evidence>
<comment type="subcellular location">
    <subcellularLocation>
        <location evidence="1">Cytoplasm</location>
    </subcellularLocation>
</comment>
<dbReference type="GO" id="GO:0032993">
    <property type="term" value="C:protein-DNA complex"/>
    <property type="evidence" value="ECO:0007669"/>
    <property type="project" value="TreeGrafter"/>
</dbReference>
<dbReference type="InterPro" id="IPR016032">
    <property type="entry name" value="Sig_transdc_resp-reg_C-effctor"/>
</dbReference>
<dbReference type="STRING" id="1842532.A7E78_06530"/>
<protein>
    <recommendedName>
        <fullName evidence="14">Stage 0 sporulation protein A homolog</fullName>
    </recommendedName>
</protein>
<feature type="DNA-binding region" description="OmpR/PhoB-type" evidence="9">
    <location>
        <begin position="130"/>
        <end position="229"/>
    </location>
</feature>
<dbReference type="InterPro" id="IPR036388">
    <property type="entry name" value="WH-like_DNA-bd_sf"/>
</dbReference>
<evidence type="ECO:0000256" key="5">
    <source>
        <dbReference type="ARBA" id="ARBA00023015"/>
    </source>
</evidence>
<keyword evidence="2" id="KW-0963">Cytoplasm</keyword>
<proteinExistence type="predicted"/>
<evidence type="ECO:0000256" key="2">
    <source>
        <dbReference type="ARBA" id="ARBA00022490"/>
    </source>
</evidence>
<evidence type="ECO:0000256" key="7">
    <source>
        <dbReference type="ARBA" id="ARBA00023163"/>
    </source>
</evidence>
<evidence type="ECO:0000256" key="3">
    <source>
        <dbReference type="ARBA" id="ARBA00022553"/>
    </source>
</evidence>
<feature type="modified residue" description="4-aspartylphosphate" evidence="8">
    <location>
        <position position="55"/>
    </location>
</feature>
<keyword evidence="3 8" id="KW-0597">Phosphoprotein</keyword>
<sequence length="229" mass="25191">MEKECPILLISEDSSLAAPLVGCLEGEGFAVCLLKAEALEGASTPEENSELILVDLTLPSLQRLAVCRTIRETYAGPLLVMADCVDEMHQVLGLEMGADDFIVKPISPALLVAKIRALLRRGRRSFAAPVRTLNLGALEVDGGRREVRVEGQSIDLTSREFDLLWYLACNARAVVSRDKIYEDLLGVQYNGYDRSVDIYISRIRQKLGDPSRKPQMLKTVRGVGYLLGG</sequence>
<dbReference type="InterPro" id="IPR039420">
    <property type="entry name" value="WalR-like"/>
</dbReference>
<evidence type="ECO:0008006" key="14">
    <source>
        <dbReference type="Google" id="ProtNLM"/>
    </source>
</evidence>
<keyword evidence="6 9" id="KW-0238">DNA-binding</keyword>
<dbReference type="Proteomes" id="UP000182517">
    <property type="component" value="Chromosome"/>
</dbReference>
<evidence type="ECO:0000256" key="8">
    <source>
        <dbReference type="PROSITE-ProRule" id="PRU00169"/>
    </source>
</evidence>
<keyword evidence="4" id="KW-0902">Two-component regulatory system</keyword>
<dbReference type="PANTHER" id="PTHR48111">
    <property type="entry name" value="REGULATOR OF RPOS"/>
    <property type="match status" value="1"/>
</dbReference>
<organism evidence="12 13">
    <name type="scientific">Syntrophotalea acetylenivorans</name>
    <dbReference type="NCBI Taxonomy" id="1842532"/>
    <lineage>
        <taxon>Bacteria</taxon>
        <taxon>Pseudomonadati</taxon>
        <taxon>Thermodesulfobacteriota</taxon>
        <taxon>Desulfuromonadia</taxon>
        <taxon>Desulfuromonadales</taxon>
        <taxon>Syntrophotaleaceae</taxon>
        <taxon>Syntrophotalea</taxon>
    </lineage>
</organism>
<keyword evidence="7" id="KW-0804">Transcription</keyword>
<dbReference type="InterPro" id="IPR001789">
    <property type="entry name" value="Sig_transdc_resp-reg_receiver"/>
</dbReference>
<evidence type="ECO:0000256" key="4">
    <source>
        <dbReference type="ARBA" id="ARBA00023012"/>
    </source>
</evidence>
<dbReference type="AlphaFoldDB" id="A0A1L3GSW4"/>
<gene>
    <name evidence="12" type="ORF">A7E78_06530</name>
</gene>
<evidence type="ECO:0000256" key="6">
    <source>
        <dbReference type="ARBA" id="ARBA00023125"/>
    </source>
</evidence>
<dbReference type="Pfam" id="PF00486">
    <property type="entry name" value="Trans_reg_C"/>
    <property type="match status" value="1"/>
</dbReference>
<evidence type="ECO:0000256" key="1">
    <source>
        <dbReference type="ARBA" id="ARBA00004496"/>
    </source>
</evidence>
<dbReference type="SMART" id="SM00862">
    <property type="entry name" value="Trans_reg_C"/>
    <property type="match status" value="1"/>
</dbReference>